<feature type="transmembrane region" description="Helical" evidence="5">
    <location>
        <begin position="159"/>
        <end position="178"/>
    </location>
</feature>
<feature type="transmembrane region" description="Helical" evidence="5">
    <location>
        <begin position="190"/>
        <end position="210"/>
    </location>
</feature>
<keyword evidence="3 4" id="KW-0620">Polyamine biosynthesis</keyword>
<reference evidence="7 8" key="1">
    <citation type="submission" date="2020-08" db="EMBL/GenBank/DDBJ databases">
        <title>Bridging the membrane lipid divide: bacteria of the FCB group superphylum have the potential to synthesize archaeal ether lipids.</title>
        <authorList>
            <person name="Villanueva L."/>
            <person name="Von Meijenfeldt F.A.B."/>
            <person name="Westbye A.B."/>
            <person name="Yadav S."/>
            <person name="Hopmans E.C."/>
            <person name="Dutilh B.E."/>
            <person name="Sinninghe Damste J.S."/>
        </authorList>
    </citation>
    <scope>NUCLEOTIDE SEQUENCE [LARGE SCALE GENOMIC DNA]</scope>
    <source>
        <strain evidence="7">NIOZ-UU47</strain>
    </source>
</reference>
<dbReference type="CDD" id="cd02440">
    <property type="entry name" value="AdoMet_MTases"/>
    <property type="match status" value="1"/>
</dbReference>
<gene>
    <name evidence="7" type="ORF">H8E41_01100</name>
</gene>
<evidence type="ECO:0000256" key="5">
    <source>
        <dbReference type="SAM" id="Phobius"/>
    </source>
</evidence>
<keyword evidence="2 4" id="KW-0808">Transferase</keyword>
<dbReference type="PANTHER" id="PTHR43317:SF1">
    <property type="entry name" value="THERMOSPERMINE SYNTHASE ACAULIS5"/>
    <property type="match status" value="1"/>
</dbReference>
<dbReference type="Proteomes" id="UP000614424">
    <property type="component" value="Unassembled WGS sequence"/>
</dbReference>
<feature type="active site" description="Proton acceptor" evidence="4">
    <location>
        <position position="513"/>
    </location>
</feature>
<feature type="domain" description="PABS" evidence="6">
    <location>
        <begin position="428"/>
        <end position="600"/>
    </location>
</feature>
<keyword evidence="5" id="KW-0472">Membrane</keyword>
<comment type="caution">
    <text evidence="7">The sequence shown here is derived from an EMBL/GenBank/DDBJ whole genome shotgun (WGS) entry which is preliminary data.</text>
</comment>
<feature type="transmembrane region" description="Helical" evidence="5">
    <location>
        <begin position="259"/>
        <end position="277"/>
    </location>
</feature>
<evidence type="ECO:0000259" key="6">
    <source>
        <dbReference type="PROSITE" id="PS51006"/>
    </source>
</evidence>
<feature type="transmembrane region" description="Helical" evidence="5">
    <location>
        <begin position="119"/>
        <end position="138"/>
    </location>
</feature>
<evidence type="ECO:0000256" key="3">
    <source>
        <dbReference type="ARBA" id="ARBA00023115"/>
    </source>
</evidence>
<dbReference type="InterPro" id="IPR030374">
    <property type="entry name" value="PABS"/>
</dbReference>
<organism evidence="7 8">
    <name type="scientific">Candidatus Desulfobia pelagia</name>
    <dbReference type="NCBI Taxonomy" id="2841692"/>
    <lineage>
        <taxon>Bacteria</taxon>
        <taxon>Pseudomonadati</taxon>
        <taxon>Thermodesulfobacteriota</taxon>
        <taxon>Desulfobulbia</taxon>
        <taxon>Desulfobulbales</taxon>
        <taxon>Desulfobulbaceae</taxon>
        <taxon>Candidatus Desulfobia</taxon>
    </lineage>
</organism>
<dbReference type="PANTHER" id="PTHR43317">
    <property type="entry name" value="THERMOSPERMINE SYNTHASE ACAULIS5"/>
    <property type="match status" value="1"/>
</dbReference>
<dbReference type="InterPro" id="IPR029063">
    <property type="entry name" value="SAM-dependent_MTases_sf"/>
</dbReference>
<accession>A0A8J6N8A0</accession>
<sequence>RSAKPRIWYCSFELVIGFWALVLILVIPKLNPLVSSIIGTEPTALKHWLISFLYPFLLLLPATTAMGATLPAMDRFFSQSQGRESVAGLYSVNIFGAMAGTFLTTFFIVPSLGMNKASILFACINFLGATVVLLLKHSKKPVVSPTKSVSTNPLSAPRIYFILFATGLLGIGFEVLMIRALSQILENTVFSFASILITFLFGTAIGAAIYQGTTRKINFKKTLDLFLNVTALACLASVFMLRYAEPLFLYFQSRLEGGFWAAVISELAVSFLFFILPTASMGATFSHLVRSLKQPDGGVGRALCLNTFGSASASLPIGTLLLPAVGVKIALLIVALGYLLLLTRLKQGSLMPAALPLTAAVYIAINPYSYQFVSLSGGDTVVDHRQGVMASVSVVKDQSDAVHLKVNNHFQMGGTTSVFSDRRQGLLPILLHHAPEKALFLGLGTGATFASVAGYPGLEADGVELIPEVIDVMNHFEEITGDLSTFDNLHIIAADARRYVISTDKKYDVVIADLFHPSRDGAGSLYTIEHFNAIRNILSEGGLFCQWLPLYQLDLSMLKVVTRTFLQAFPDGQAYLGHYSLDYPIIALIGGTKPLRFPENWYTKHIRNKGLDRMASAYGYDSTYSMLGTFLAGSADLNKFAGDSPINKDTQPVVLFQAPHIVYGRPESPQEILLTLVKTFSPANPESVLTEVVTEEDMFARERLAAYWSARDSFLHVGKDVEQTRNVMNLYETISEPLLKVVKKSVDFSAAYYPLLSMAYDLYPLDREASLSLFKKLERANPMRHEAGLLRRKIFIN</sequence>
<feature type="transmembrane region" description="Helical" evidence="5">
    <location>
        <begin position="89"/>
        <end position="113"/>
    </location>
</feature>
<feature type="transmembrane region" description="Helical" evidence="5">
    <location>
        <begin position="47"/>
        <end position="68"/>
    </location>
</feature>
<dbReference type="Gene3D" id="3.40.50.150">
    <property type="entry name" value="Vaccinia Virus protein VP39"/>
    <property type="match status" value="1"/>
</dbReference>
<dbReference type="GO" id="GO:0016740">
    <property type="term" value="F:transferase activity"/>
    <property type="evidence" value="ECO:0007669"/>
    <property type="project" value="UniProtKB-UniRule"/>
</dbReference>
<proteinExistence type="inferred from homology"/>
<feature type="transmembrane region" description="Helical" evidence="5">
    <location>
        <begin position="7"/>
        <end position="27"/>
    </location>
</feature>
<dbReference type="EMBL" id="JACNJZ010000035">
    <property type="protein sequence ID" value="MBC8316471.1"/>
    <property type="molecule type" value="Genomic_DNA"/>
</dbReference>
<evidence type="ECO:0000256" key="4">
    <source>
        <dbReference type="PROSITE-ProRule" id="PRU00354"/>
    </source>
</evidence>
<dbReference type="SUPFAM" id="SSF53335">
    <property type="entry name" value="S-adenosyl-L-methionine-dependent methyltransferases"/>
    <property type="match status" value="1"/>
</dbReference>
<dbReference type="AlphaFoldDB" id="A0A8J6N8A0"/>
<protein>
    <submittedName>
        <fullName evidence="7">Spermidine synthase</fullName>
    </submittedName>
</protein>
<dbReference type="Pfam" id="PF01564">
    <property type="entry name" value="Spermine_synth"/>
    <property type="match status" value="1"/>
</dbReference>
<name>A0A8J6N8A0_9BACT</name>
<feature type="transmembrane region" description="Helical" evidence="5">
    <location>
        <begin position="222"/>
        <end position="244"/>
    </location>
</feature>
<evidence type="ECO:0000313" key="7">
    <source>
        <dbReference type="EMBL" id="MBC8316471.1"/>
    </source>
</evidence>
<evidence type="ECO:0000256" key="2">
    <source>
        <dbReference type="ARBA" id="ARBA00022679"/>
    </source>
</evidence>
<feature type="transmembrane region" description="Helical" evidence="5">
    <location>
        <begin position="321"/>
        <end position="341"/>
    </location>
</feature>
<evidence type="ECO:0000313" key="8">
    <source>
        <dbReference type="Proteomes" id="UP000614424"/>
    </source>
</evidence>
<keyword evidence="5" id="KW-1133">Transmembrane helix</keyword>
<keyword evidence="5" id="KW-0812">Transmembrane</keyword>
<dbReference type="PROSITE" id="PS51006">
    <property type="entry name" value="PABS_2"/>
    <property type="match status" value="1"/>
</dbReference>
<comment type="similarity">
    <text evidence="1">Belongs to the spermidine/spermine synthase family.</text>
</comment>
<evidence type="ECO:0000256" key="1">
    <source>
        <dbReference type="ARBA" id="ARBA00007867"/>
    </source>
</evidence>
<feature type="non-terminal residue" evidence="7">
    <location>
        <position position="1"/>
    </location>
</feature>
<dbReference type="GO" id="GO:0006596">
    <property type="term" value="P:polyamine biosynthetic process"/>
    <property type="evidence" value="ECO:0007669"/>
    <property type="project" value="UniProtKB-UniRule"/>
</dbReference>